<sequence length="148" mass="16485">MFRSLLFAIYADFFILSIISENALKPSEEKFDAIVDDDNSASKANNIINATVSPATTAIIDGIQTTLFHLLLDVDSDNDADSNKSMDSSKDDNNNTSTMIVLNPSESQQTLINRIHATGAFFCRYQTVPYKLAKVRMYSNIARVHENK</sequence>
<keyword evidence="1" id="KW-0732">Signal</keyword>
<evidence type="ECO:0000256" key="1">
    <source>
        <dbReference type="SAM" id="SignalP"/>
    </source>
</evidence>
<dbReference type="AlphaFoldDB" id="A0A0R3S4A2"/>
<name>A0A0R3S4A2_9BILA</name>
<proteinExistence type="predicted"/>
<protein>
    <submittedName>
        <fullName evidence="3">Secreted protein</fullName>
    </submittedName>
</protein>
<keyword evidence="2" id="KW-1185">Reference proteome</keyword>
<feature type="signal peptide" evidence="1">
    <location>
        <begin position="1"/>
        <end position="20"/>
    </location>
</feature>
<evidence type="ECO:0000313" key="3">
    <source>
        <dbReference type="WBParaSite" id="EEL_0000961801-mRNA-1"/>
    </source>
</evidence>
<reference evidence="3" key="1">
    <citation type="submission" date="2017-02" db="UniProtKB">
        <authorList>
            <consortium name="WormBaseParasite"/>
        </authorList>
    </citation>
    <scope>IDENTIFICATION</scope>
</reference>
<evidence type="ECO:0000313" key="2">
    <source>
        <dbReference type="Proteomes" id="UP000050640"/>
    </source>
</evidence>
<dbReference type="WBParaSite" id="EEL_0000961801-mRNA-1">
    <property type="protein sequence ID" value="EEL_0000961801-mRNA-1"/>
    <property type="gene ID" value="EEL_0000961801"/>
</dbReference>
<feature type="chain" id="PRO_5006448013" evidence="1">
    <location>
        <begin position="21"/>
        <end position="148"/>
    </location>
</feature>
<accession>A0A0R3S4A2</accession>
<organism evidence="2 3">
    <name type="scientific">Elaeophora elaphi</name>
    <dbReference type="NCBI Taxonomy" id="1147741"/>
    <lineage>
        <taxon>Eukaryota</taxon>
        <taxon>Metazoa</taxon>
        <taxon>Ecdysozoa</taxon>
        <taxon>Nematoda</taxon>
        <taxon>Chromadorea</taxon>
        <taxon>Rhabditida</taxon>
        <taxon>Spirurina</taxon>
        <taxon>Spiruromorpha</taxon>
        <taxon>Filarioidea</taxon>
        <taxon>Onchocercidae</taxon>
        <taxon>Elaeophora</taxon>
    </lineage>
</organism>
<dbReference type="Proteomes" id="UP000050640">
    <property type="component" value="Unplaced"/>
</dbReference>